<name>H0I0X7_9HYPH</name>
<protein>
    <submittedName>
        <fullName evidence="1">Uncharacterized protein</fullName>
    </submittedName>
</protein>
<accession>H0I0X7</accession>
<keyword evidence="2" id="KW-1185">Reference proteome</keyword>
<evidence type="ECO:0000313" key="2">
    <source>
        <dbReference type="Proteomes" id="UP000003250"/>
    </source>
</evidence>
<reference evidence="1 2" key="1">
    <citation type="journal article" date="2012" name="J. Bacteriol.">
        <title>Draft Genome Sequence of Mesorhizobium alhagi CCNWXJ12-2T, a Novel Salt-Resistant Species Isolated from the Desert of Northwestern China.</title>
        <authorList>
            <person name="Zhou M."/>
            <person name="Chen W."/>
            <person name="Chen H."/>
            <person name="Wei G."/>
        </authorList>
    </citation>
    <scope>NUCLEOTIDE SEQUENCE [LARGE SCALE GENOMIC DNA]</scope>
    <source>
        <strain evidence="1 2">CCNWXJ12-2</strain>
    </source>
</reference>
<sequence>MVQSIISTFQLSAGFESTSVSKGIPGRTFYPAQLAVKRLSGCFRSLAASEAPGRRQIPTNSLSDDLMAVIPNRQQ</sequence>
<dbReference type="EMBL" id="AHAM01000272">
    <property type="protein sequence ID" value="EHK53396.1"/>
    <property type="molecule type" value="Genomic_DNA"/>
</dbReference>
<dbReference type="AlphaFoldDB" id="H0I0X7"/>
<gene>
    <name evidence="1" type="ORF">MAXJ12_30572</name>
</gene>
<dbReference type="Proteomes" id="UP000003250">
    <property type="component" value="Unassembled WGS sequence"/>
</dbReference>
<proteinExistence type="predicted"/>
<evidence type="ECO:0000313" key="1">
    <source>
        <dbReference type="EMBL" id="EHK53396.1"/>
    </source>
</evidence>
<organism evidence="1 2">
    <name type="scientific">Mesorhizobium alhagi CCNWXJ12-2</name>
    <dbReference type="NCBI Taxonomy" id="1107882"/>
    <lineage>
        <taxon>Bacteria</taxon>
        <taxon>Pseudomonadati</taxon>
        <taxon>Pseudomonadota</taxon>
        <taxon>Alphaproteobacteria</taxon>
        <taxon>Hyphomicrobiales</taxon>
        <taxon>Phyllobacteriaceae</taxon>
        <taxon>Allomesorhizobium</taxon>
    </lineage>
</organism>